<comment type="similarity">
    <text evidence="1">Belongs to the carbon-nitrogen hydrolase superfamily. Nitrilase family.</text>
</comment>
<feature type="domain" description="CN hydrolase" evidence="3">
    <location>
        <begin position="8"/>
        <end position="282"/>
    </location>
</feature>
<evidence type="ECO:0000256" key="2">
    <source>
        <dbReference type="PROSITE-ProRule" id="PRU10139"/>
    </source>
</evidence>
<protein>
    <submittedName>
        <fullName evidence="4">Carbon-nitrogen hydrolase family protein</fullName>
    </submittedName>
</protein>
<name>A0A8T6Z532_9BURK</name>
<dbReference type="GO" id="GO:0000257">
    <property type="term" value="F:nitrilase activity"/>
    <property type="evidence" value="ECO:0007669"/>
    <property type="project" value="UniProtKB-ARBA"/>
</dbReference>
<comment type="caution">
    <text evidence="4">The sequence shown here is derived from an EMBL/GenBank/DDBJ whole genome shotgun (WGS) entry which is preliminary data.</text>
</comment>
<reference evidence="4" key="1">
    <citation type="journal article" date="2015" name="Genome Announc.">
        <title>Draft Genome Sequence of the Polyhydroxyalkanoate-Producing Bacterium Burkholderia sacchari LMG 19450 Isolated from Brazilian Sugarcane Plantation Soil.</title>
        <authorList>
            <person name="Alexandrino P.M."/>
            <person name="Mendonca T.T."/>
            <person name="Guaman Bautista L.P."/>
            <person name="Cherix J."/>
            <person name="Lozano-Sakalauskas G.C."/>
            <person name="Fujita A."/>
            <person name="Ramos Filho E."/>
            <person name="Long P."/>
            <person name="Padilla G."/>
            <person name="Taciro M.K."/>
            <person name="Gomez J.G."/>
            <person name="Silva L.F."/>
        </authorList>
    </citation>
    <scope>NUCLEOTIDE SEQUENCE</scope>
    <source>
        <strain evidence="4">LMG 19450</strain>
    </source>
</reference>
<dbReference type="Gene3D" id="3.60.110.10">
    <property type="entry name" value="Carbon-nitrogen hydrolase"/>
    <property type="match status" value="1"/>
</dbReference>
<dbReference type="RefSeq" id="WP_084225039.1">
    <property type="nucleotide sequence ID" value="NZ_CADFGF010000002.1"/>
</dbReference>
<dbReference type="PANTHER" id="PTHR46044">
    <property type="entry name" value="NITRILASE"/>
    <property type="match status" value="1"/>
</dbReference>
<dbReference type="InterPro" id="IPR000132">
    <property type="entry name" value="Nitrilase/CN_hydratase_CS"/>
</dbReference>
<reference evidence="4" key="2">
    <citation type="submission" date="2020-04" db="EMBL/GenBank/DDBJ databases">
        <authorList>
            <person name="Alexandrino P."/>
            <person name="Mendonca T."/>
            <person name="Guaman L."/>
            <person name="Cherix J."/>
            <person name="Lozano-Sakalauskas G."/>
            <person name="Fujita A."/>
            <person name="Filho E.R."/>
            <person name="Long P."/>
            <person name="Padilla G."/>
            <person name="Taciro M.K."/>
            <person name="Gomez J.G."/>
            <person name="Silva L.F."/>
            <person name="Torres M."/>
        </authorList>
    </citation>
    <scope>NUCLEOTIDE SEQUENCE</scope>
    <source>
        <strain evidence="4">LMG 19450</strain>
    </source>
</reference>
<dbReference type="CDD" id="cd07564">
    <property type="entry name" value="nitrilases_CHs"/>
    <property type="match status" value="1"/>
</dbReference>
<evidence type="ECO:0000259" key="3">
    <source>
        <dbReference type="PROSITE" id="PS50263"/>
    </source>
</evidence>
<evidence type="ECO:0000313" key="5">
    <source>
        <dbReference type="Proteomes" id="UP000030460"/>
    </source>
</evidence>
<dbReference type="EMBL" id="JTDB02000001">
    <property type="protein sequence ID" value="NLP60096.1"/>
    <property type="molecule type" value="Genomic_DNA"/>
</dbReference>
<evidence type="ECO:0000313" key="4">
    <source>
        <dbReference type="EMBL" id="NLP60096.1"/>
    </source>
</evidence>
<dbReference type="InterPro" id="IPR044149">
    <property type="entry name" value="Nitrilases_CHs"/>
</dbReference>
<accession>A0A8T6Z532</accession>
<sequence length="358" mass="39169">MTLKHPRYKAAVVQAAPAFLDLQAGIEKSIRLIEEAANKGASLIAFPEVWLPGYPFYVWLGTPAWYMQEGYVQRYFDNSLSFDSPEAEQLREAARTHSITVVMGLSERAGRSLYISQWIIGPDGETLLQRRKLKPTHLERTVFGDGAGEGLTVVDSALGRIGALCCAEHVQPLTKAAMFAQDEQIHVAAWPSFSLYDFASALSYQVNNAVTRTYAVEGGCFVLAPSTVVSQEMIDLLCDTPERRNLLKAGGGHSVGYGPDGAELFEKLPPDVEGLLFAEIDLSLQSLSKAVFDPAGHYARPDVVRLVLDRRRRPPMHELRDRSDGVEIGDVSAAGGARNIESIGGEEVHSVETPANDR</sequence>
<keyword evidence="4" id="KW-0378">Hydrolase</keyword>
<evidence type="ECO:0000256" key="1">
    <source>
        <dbReference type="ARBA" id="ARBA00008129"/>
    </source>
</evidence>
<dbReference type="OrthoDB" id="9803803at2"/>
<feature type="active site" description="Proton acceptor" evidence="2">
    <location>
        <position position="48"/>
    </location>
</feature>
<proteinExistence type="inferred from homology"/>
<dbReference type="Pfam" id="PF00795">
    <property type="entry name" value="CN_hydrolase"/>
    <property type="match status" value="1"/>
</dbReference>
<dbReference type="InterPro" id="IPR003010">
    <property type="entry name" value="C-N_Hydrolase"/>
</dbReference>
<dbReference type="GO" id="GO:0051410">
    <property type="term" value="P:detoxification of nitrogen compound"/>
    <property type="evidence" value="ECO:0007669"/>
    <property type="project" value="TreeGrafter"/>
</dbReference>
<dbReference type="SUPFAM" id="SSF56317">
    <property type="entry name" value="Carbon-nitrogen hydrolase"/>
    <property type="match status" value="1"/>
</dbReference>
<gene>
    <name evidence="4" type="ORF">NH14_002810</name>
</gene>
<dbReference type="Proteomes" id="UP000030460">
    <property type="component" value="Unassembled WGS sequence"/>
</dbReference>
<dbReference type="InterPro" id="IPR036526">
    <property type="entry name" value="C-N_Hydrolase_sf"/>
</dbReference>
<dbReference type="PROSITE" id="PS00920">
    <property type="entry name" value="NITRIL_CHT_1"/>
    <property type="match status" value="1"/>
</dbReference>
<dbReference type="PROSITE" id="PS50263">
    <property type="entry name" value="CN_HYDROLASE"/>
    <property type="match status" value="1"/>
</dbReference>
<dbReference type="GO" id="GO:0018822">
    <property type="term" value="F:nitrile hydratase activity"/>
    <property type="evidence" value="ECO:0007669"/>
    <property type="project" value="TreeGrafter"/>
</dbReference>
<dbReference type="PROSITE" id="PS00921">
    <property type="entry name" value="NITRIL_CHT_2"/>
    <property type="match status" value="1"/>
</dbReference>
<dbReference type="AlphaFoldDB" id="A0A8T6Z532"/>
<organism evidence="4 5">
    <name type="scientific">Paraburkholderia sacchari</name>
    <dbReference type="NCBI Taxonomy" id="159450"/>
    <lineage>
        <taxon>Bacteria</taxon>
        <taxon>Pseudomonadati</taxon>
        <taxon>Pseudomonadota</taxon>
        <taxon>Betaproteobacteria</taxon>
        <taxon>Burkholderiales</taxon>
        <taxon>Burkholderiaceae</taxon>
        <taxon>Paraburkholderia</taxon>
    </lineage>
</organism>
<keyword evidence="5" id="KW-1185">Reference proteome</keyword>
<dbReference type="PANTHER" id="PTHR46044:SF1">
    <property type="entry name" value="CN HYDROLASE DOMAIN-CONTAINING PROTEIN"/>
    <property type="match status" value="1"/>
</dbReference>